<comment type="caution">
    <text evidence="1">The sequence shown here is derived from an EMBL/GenBank/DDBJ whole genome shotgun (WGS) entry which is preliminary data.</text>
</comment>
<dbReference type="Proteomes" id="UP000283850">
    <property type="component" value="Unassembled WGS sequence"/>
</dbReference>
<sequence>MAWAFFSFVFEGLVVPVMIFENTTFHAFLCPFGNQSASIYNERVNAKYSQAPNAGLLHFNSPIYFSIFNKTAHTQRSVKSGNVETGRLKIRKRKSHQVINIVHRLLINLSDYLLFPSIIH</sequence>
<organism evidence="1 2">
    <name type="scientific">Bacteroides intestinalis</name>
    <dbReference type="NCBI Taxonomy" id="329854"/>
    <lineage>
        <taxon>Bacteria</taxon>
        <taxon>Pseudomonadati</taxon>
        <taxon>Bacteroidota</taxon>
        <taxon>Bacteroidia</taxon>
        <taxon>Bacteroidales</taxon>
        <taxon>Bacteroidaceae</taxon>
        <taxon>Bacteroides</taxon>
    </lineage>
</organism>
<accession>A0A412YIJ4</accession>
<protein>
    <submittedName>
        <fullName evidence="1">Uncharacterized protein</fullName>
    </submittedName>
</protein>
<dbReference type="EMBL" id="QRZF01000002">
    <property type="protein sequence ID" value="RGV57253.1"/>
    <property type="molecule type" value="Genomic_DNA"/>
</dbReference>
<evidence type="ECO:0000313" key="1">
    <source>
        <dbReference type="EMBL" id="RGV57253.1"/>
    </source>
</evidence>
<name>A0A412YIJ4_9BACE</name>
<dbReference type="AlphaFoldDB" id="A0A412YIJ4"/>
<reference evidence="1 2" key="1">
    <citation type="submission" date="2018-08" db="EMBL/GenBank/DDBJ databases">
        <title>A genome reference for cultivated species of the human gut microbiota.</title>
        <authorList>
            <person name="Zou Y."/>
            <person name="Xue W."/>
            <person name="Luo G."/>
        </authorList>
    </citation>
    <scope>NUCLEOTIDE SEQUENCE [LARGE SCALE GENOMIC DNA]</scope>
    <source>
        <strain evidence="1 2">AF14-32</strain>
    </source>
</reference>
<gene>
    <name evidence="1" type="ORF">DWW10_04170</name>
</gene>
<proteinExistence type="predicted"/>
<evidence type="ECO:0000313" key="2">
    <source>
        <dbReference type="Proteomes" id="UP000283850"/>
    </source>
</evidence>